<dbReference type="PANTHER" id="PTHR46401">
    <property type="entry name" value="GLYCOSYLTRANSFERASE WBBK-RELATED"/>
    <property type="match status" value="1"/>
</dbReference>
<organism evidence="4 5">
    <name type="scientific">Singulisphaera acidiphila (strain ATCC BAA-1392 / DSM 18658 / VKM B-2454 / MOB10)</name>
    <dbReference type="NCBI Taxonomy" id="886293"/>
    <lineage>
        <taxon>Bacteria</taxon>
        <taxon>Pseudomonadati</taxon>
        <taxon>Planctomycetota</taxon>
        <taxon>Planctomycetia</taxon>
        <taxon>Isosphaerales</taxon>
        <taxon>Isosphaeraceae</taxon>
        <taxon>Singulisphaera</taxon>
    </lineage>
</organism>
<evidence type="ECO:0000259" key="2">
    <source>
        <dbReference type="Pfam" id="PF00534"/>
    </source>
</evidence>
<dbReference type="Proteomes" id="UP000010798">
    <property type="component" value="Chromosome"/>
</dbReference>
<dbReference type="OrthoDB" id="283384at2"/>
<dbReference type="SUPFAM" id="SSF53756">
    <property type="entry name" value="UDP-Glycosyltransferase/glycogen phosphorylase"/>
    <property type="match status" value="1"/>
</dbReference>
<dbReference type="STRING" id="886293.Sinac_6603"/>
<dbReference type="RefSeq" id="WP_015249760.1">
    <property type="nucleotide sequence ID" value="NC_019892.1"/>
</dbReference>
<feature type="domain" description="Glycosyl transferase family 1" evidence="2">
    <location>
        <begin position="192"/>
        <end position="338"/>
    </location>
</feature>
<evidence type="ECO:0000313" key="4">
    <source>
        <dbReference type="EMBL" id="AGA30678.1"/>
    </source>
</evidence>
<keyword evidence="1 4" id="KW-0808">Transferase</keyword>
<gene>
    <name evidence="4" type="ordered locus">Sinac_6603</name>
</gene>
<dbReference type="Pfam" id="PF00534">
    <property type="entry name" value="Glycos_transf_1"/>
    <property type="match status" value="1"/>
</dbReference>
<accession>L0DPA4</accession>
<evidence type="ECO:0000259" key="3">
    <source>
        <dbReference type="Pfam" id="PF13439"/>
    </source>
</evidence>
<protein>
    <submittedName>
        <fullName evidence="4">Glycosyltransferase</fullName>
    </submittedName>
</protein>
<reference evidence="4 5" key="1">
    <citation type="submission" date="2012-02" db="EMBL/GenBank/DDBJ databases">
        <title>Complete sequence of chromosome of Singulisphaera acidiphila DSM 18658.</title>
        <authorList>
            <consortium name="US DOE Joint Genome Institute (JGI-PGF)"/>
            <person name="Lucas S."/>
            <person name="Copeland A."/>
            <person name="Lapidus A."/>
            <person name="Glavina del Rio T."/>
            <person name="Dalin E."/>
            <person name="Tice H."/>
            <person name="Bruce D."/>
            <person name="Goodwin L."/>
            <person name="Pitluck S."/>
            <person name="Peters L."/>
            <person name="Ovchinnikova G."/>
            <person name="Chertkov O."/>
            <person name="Kyrpides N."/>
            <person name="Mavromatis K."/>
            <person name="Ivanova N."/>
            <person name="Brettin T."/>
            <person name="Detter J.C."/>
            <person name="Han C."/>
            <person name="Larimer F."/>
            <person name="Land M."/>
            <person name="Hauser L."/>
            <person name="Markowitz V."/>
            <person name="Cheng J.-F."/>
            <person name="Hugenholtz P."/>
            <person name="Woyke T."/>
            <person name="Wu D."/>
            <person name="Tindall B."/>
            <person name="Pomrenke H."/>
            <person name="Brambilla E."/>
            <person name="Klenk H.-P."/>
            <person name="Eisen J.A."/>
        </authorList>
    </citation>
    <scope>NUCLEOTIDE SEQUENCE [LARGE SCALE GENOMIC DNA]</scope>
    <source>
        <strain evidence="5">ATCC BAA-1392 / DSM 18658 / VKM B-2454 / MOB10</strain>
    </source>
</reference>
<dbReference type="HOGENOM" id="CLU_009583_27_3_0"/>
<proteinExistence type="predicted"/>
<evidence type="ECO:0000313" key="5">
    <source>
        <dbReference type="Proteomes" id="UP000010798"/>
    </source>
</evidence>
<dbReference type="Gene3D" id="3.40.50.2000">
    <property type="entry name" value="Glycogen Phosphorylase B"/>
    <property type="match status" value="2"/>
</dbReference>
<dbReference type="EMBL" id="CP003364">
    <property type="protein sequence ID" value="AGA30678.1"/>
    <property type="molecule type" value="Genomic_DNA"/>
</dbReference>
<dbReference type="eggNOG" id="COG0438">
    <property type="taxonomic scope" value="Bacteria"/>
</dbReference>
<dbReference type="PANTHER" id="PTHR46401:SF2">
    <property type="entry name" value="GLYCOSYLTRANSFERASE WBBK-RELATED"/>
    <property type="match status" value="1"/>
</dbReference>
<dbReference type="GO" id="GO:0009103">
    <property type="term" value="P:lipopolysaccharide biosynthetic process"/>
    <property type="evidence" value="ECO:0007669"/>
    <property type="project" value="TreeGrafter"/>
</dbReference>
<dbReference type="InterPro" id="IPR028098">
    <property type="entry name" value="Glyco_trans_4-like_N"/>
</dbReference>
<dbReference type="CDD" id="cd03809">
    <property type="entry name" value="GT4_MtfB-like"/>
    <property type="match status" value="1"/>
</dbReference>
<feature type="domain" description="Glycosyltransferase subfamily 4-like N-terminal" evidence="3">
    <location>
        <begin position="97"/>
        <end position="169"/>
    </location>
</feature>
<dbReference type="AlphaFoldDB" id="L0DPA4"/>
<dbReference type="KEGG" id="saci:Sinac_6603"/>
<name>L0DPA4_SINAD</name>
<evidence type="ECO:0000256" key="1">
    <source>
        <dbReference type="ARBA" id="ARBA00022679"/>
    </source>
</evidence>
<dbReference type="InterPro" id="IPR001296">
    <property type="entry name" value="Glyco_trans_1"/>
</dbReference>
<keyword evidence="5" id="KW-1185">Reference proteome</keyword>
<sequence>MRLVIDGQRLTAERTGVGRCLESLLAEWALTGLPLAETLVVLRDPGGRNRVPLIDGLSTKVVGERWSGLAWEWFGLARELRPDDLLFAPANLVPWPWRGRTVLVIYDTLPWVVPESFPRLVRWRFGWRYRLAAHQADRILVPSQATAHDVARVHGVPSERIRVTYPGPEPEFRPLARDSPEVIEARRHVGVESSPYFLFVGKRSRRRNVPAILQAFASHRQAHPGHRLVFVGPDDPGDLPGPADGTIRAGHVAEPILRSLLAGAIALLYPSDYEGFGLPVVEALASGCPVVTLRNSALVEAGGDAPWYLDSADAPALAVALETLSTSEEERRKCIARGFDHVAQFSRSQFAREVKDELIRAASSSLIST</sequence>
<dbReference type="GO" id="GO:0016757">
    <property type="term" value="F:glycosyltransferase activity"/>
    <property type="evidence" value="ECO:0007669"/>
    <property type="project" value="InterPro"/>
</dbReference>
<dbReference type="Pfam" id="PF13439">
    <property type="entry name" value="Glyco_transf_4"/>
    <property type="match status" value="1"/>
</dbReference>